<dbReference type="PANTHER" id="PTHR30231">
    <property type="entry name" value="DNA POLYMERASE III SUBUNIT EPSILON"/>
    <property type="match status" value="1"/>
</dbReference>
<dbReference type="GO" id="GO:0003887">
    <property type="term" value="F:DNA-directed DNA polymerase activity"/>
    <property type="evidence" value="ECO:0007669"/>
    <property type="project" value="UniProtKB-EC"/>
</dbReference>
<feature type="domain" description="BRCT" evidence="1">
    <location>
        <begin position="210"/>
        <end position="292"/>
    </location>
</feature>
<dbReference type="EMBL" id="JAVDQF010000001">
    <property type="protein sequence ID" value="MDR6270658.1"/>
    <property type="molecule type" value="Genomic_DNA"/>
</dbReference>
<dbReference type="Pfam" id="PF00533">
    <property type="entry name" value="BRCT"/>
    <property type="match status" value="1"/>
</dbReference>
<dbReference type="Proteomes" id="UP001185069">
    <property type="component" value="Unassembled WGS sequence"/>
</dbReference>
<name>A0ABU1JE74_9MICC</name>
<dbReference type="EC" id="2.7.7.7" evidence="2"/>
<dbReference type="InterPro" id="IPR036397">
    <property type="entry name" value="RNaseH_sf"/>
</dbReference>
<keyword evidence="3" id="KW-1185">Reference proteome</keyword>
<sequence>MEKMTAGISFTAIDFETANAKRASACSVGLAKVVDGQIVHTASTLIYPPDGLGFDPYNISIHGITPVQVTDAPRWPAVLQWIVEYAAGDPLVAHNASFEKSVVNMASQAAEISAPAFDFFCTARLARRISPELDSYRLNDLASLFGLNQLRHHSAEDDARVAADLALYLAYSYNLESIPQMWPARPKKRSAGSQYASKQTVRPDANLDADPNNPLFGEVVCFSGDLKAFSRAQAQQLVASMGAAVTAGVTKKTSLLVLGEFDPSSLAVGADKSSKHKKAESAAASGQRIEIIVESDFLALLNETDAIAFYRSLKNQNHKA</sequence>
<organism evidence="2 3">
    <name type="scientific">Arthrobacter russicus</name>
    <dbReference type="NCBI Taxonomy" id="172040"/>
    <lineage>
        <taxon>Bacteria</taxon>
        <taxon>Bacillati</taxon>
        <taxon>Actinomycetota</taxon>
        <taxon>Actinomycetes</taxon>
        <taxon>Micrococcales</taxon>
        <taxon>Micrococcaceae</taxon>
        <taxon>Arthrobacter</taxon>
    </lineage>
</organism>
<evidence type="ECO:0000313" key="3">
    <source>
        <dbReference type="Proteomes" id="UP001185069"/>
    </source>
</evidence>
<accession>A0ABU1JE74</accession>
<dbReference type="CDD" id="cd06130">
    <property type="entry name" value="DNA_pol_III_epsilon_like"/>
    <property type="match status" value="1"/>
</dbReference>
<keyword evidence="2" id="KW-0548">Nucleotidyltransferase</keyword>
<dbReference type="InterPro" id="IPR013520">
    <property type="entry name" value="Ribonucl_H"/>
</dbReference>
<comment type="caution">
    <text evidence="2">The sequence shown here is derived from an EMBL/GenBank/DDBJ whole genome shotgun (WGS) entry which is preliminary data.</text>
</comment>
<protein>
    <submittedName>
        <fullName evidence="2">DNA polymerase-3 subunit epsilon</fullName>
        <ecNumber evidence="2">2.7.7.7</ecNumber>
    </submittedName>
</protein>
<evidence type="ECO:0000313" key="2">
    <source>
        <dbReference type="EMBL" id="MDR6270658.1"/>
    </source>
</evidence>
<dbReference type="Gene3D" id="3.40.50.10190">
    <property type="entry name" value="BRCT domain"/>
    <property type="match status" value="1"/>
</dbReference>
<dbReference type="PANTHER" id="PTHR30231:SF42">
    <property type="entry name" value="EXONUCLEASE"/>
    <property type="match status" value="1"/>
</dbReference>
<dbReference type="SMART" id="SM00479">
    <property type="entry name" value="EXOIII"/>
    <property type="match status" value="1"/>
</dbReference>
<evidence type="ECO:0000259" key="1">
    <source>
        <dbReference type="PROSITE" id="PS50172"/>
    </source>
</evidence>
<proteinExistence type="predicted"/>
<dbReference type="Gene3D" id="3.30.420.10">
    <property type="entry name" value="Ribonuclease H-like superfamily/Ribonuclease H"/>
    <property type="match status" value="1"/>
</dbReference>
<gene>
    <name evidence="2" type="ORF">JOE69_002896</name>
</gene>
<dbReference type="InterPro" id="IPR036420">
    <property type="entry name" value="BRCT_dom_sf"/>
</dbReference>
<dbReference type="PROSITE" id="PS50172">
    <property type="entry name" value="BRCT"/>
    <property type="match status" value="1"/>
</dbReference>
<dbReference type="InterPro" id="IPR012337">
    <property type="entry name" value="RNaseH-like_sf"/>
</dbReference>
<dbReference type="Pfam" id="PF00929">
    <property type="entry name" value="RNase_T"/>
    <property type="match status" value="1"/>
</dbReference>
<dbReference type="InterPro" id="IPR001357">
    <property type="entry name" value="BRCT_dom"/>
</dbReference>
<dbReference type="CDD" id="cd17748">
    <property type="entry name" value="BRCT_DNA_ligase_like"/>
    <property type="match status" value="1"/>
</dbReference>
<dbReference type="SUPFAM" id="SSF52113">
    <property type="entry name" value="BRCT domain"/>
    <property type="match status" value="1"/>
</dbReference>
<reference evidence="2 3" key="1">
    <citation type="submission" date="2023-07" db="EMBL/GenBank/DDBJ databases">
        <title>Sequencing the genomes of 1000 actinobacteria strains.</title>
        <authorList>
            <person name="Klenk H.-P."/>
        </authorList>
    </citation>
    <scope>NUCLEOTIDE SEQUENCE [LARGE SCALE GENOMIC DNA]</scope>
    <source>
        <strain evidence="2 3">DSM 14555</strain>
    </source>
</reference>
<keyword evidence="2" id="KW-0808">Transferase</keyword>
<dbReference type="SUPFAM" id="SSF53098">
    <property type="entry name" value="Ribonuclease H-like"/>
    <property type="match status" value="1"/>
</dbReference>